<dbReference type="Proteomes" id="UP000759443">
    <property type="component" value="Unassembled WGS sequence"/>
</dbReference>
<sequence>MSFRESVATATVSRSVHFFPLHLRRDLVRQAAEDLDRYHGKAAADYWRSTCRGLAADLTAKGCSDDEMREQIMDFQAAVQVALLEMHREQLAQG</sequence>
<organism evidence="1 2">
    <name type="scientific">Rhizobium halophytocola</name>
    <dbReference type="NCBI Taxonomy" id="735519"/>
    <lineage>
        <taxon>Bacteria</taxon>
        <taxon>Pseudomonadati</taxon>
        <taxon>Pseudomonadota</taxon>
        <taxon>Alphaproteobacteria</taxon>
        <taxon>Hyphomicrobiales</taxon>
        <taxon>Rhizobiaceae</taxon>
        <taxon>Rhizobium/Agrobacterium group</taxon>
        <taxon>Rhizobium</taxon>
    </lineage>
</organism>
<name>A0ABS4E6F6_9HYPH</name>
<comment type="caution">
    <text evidence="1">The sequence shown here is derived from an EMBL/GenBank/DDBJ whole genome shotgun (WGS) entry which is preliminary data.</text>
</comment>
<proteinExistence type="predicted"/>
<dbReference type="InterPro" id="IPR045720">
    <property type="entry name" value="DUF6074"/>
</dbReference>
<gene>
    <name evidence="1" type="ORF">J2Z17_004992</name>
</gene>
<evidence type="ECO:0000313" key="1">
    <source>
        <dbReference type="EMBL" id="MBP1853531.1"/>
    </source>
</evidence>
<evidence type="ECO:0008006" key="3">
    <source>
        <dbReference type="Google" id="ProtNLM"/>
    </source>
</evidence>
<dbReference type="RefSeq" id="WP_245224338.1">
    <property type="nucleotide sequence ID" value="NZ_JAGGJU010000019.1"/>
</dbReference>
<accession>A0ABS4E6F6</accession>
<evidence type="ECO:0000313" key="2">
    <source>
        <dbReference type="Proteomes" id="UP000759443"/>
    </source>
</evidence>
<dbReference type="EMBL" id="JAGGJU010000019">
    <property type="protein sequence ID" value="MBP1853531.1"/>
    <property type="molecule type" value="Genomic_DNA"/>
</dbReference>
<protein>
    <recommendedName>
        <fullName evidence="3">DUF982 domain-containing protein</fullName>
    </recommendedName>
</protein>
<dbReference type="Pfam" id="PF19551">
    <property type="entry name" value="DUF6074"/>
    <property type="match status" value="1"/>
</dbReference>
<keyword evidence="2" id="KW-1185">Reference proteome</keyword>
<reference evidence="1 2" key="1">
    <citation type="submission" date="2021-03" db="EMBL/GenBank/DDBJ databases">
        <title>Genomic Encyclopedia of Type Strains, Phase IV (KMG-IV): sequencing the most valuable type-strain genomes for metagenomic binning, comparative biology and taxonomic classification.</title>
        <authorList>
            <person name="Goeker M."/>
        </authorList>
    </citation>
    <scope>NUCLEOTIDE SEQUENCE [LARGE SCALE GENOMIC DNA]</scope>
    <source>
        <strain evidence="1 2">DSM 21600</strain>
    </source>
</reference>